<evidence type="ECO:0000313" key="2">
    <source>
        <dbReference type="Proteomes" id="UP001623558"/>
    </source>
</evidence>
<accession>A0ABW8RXE2</accession>
<evidence type="ECO:0000313" key="1">
    <source>
        <dbReference type="EMBL" id="MFL0163433.1"/>
    </source>
</evidence>
<name>A0ABW8RXE2_9BACT</name>
<organism evidence="1 2">
    <name type="scientific">Aquirufa salirivi</name>
    <dbReference type="NCBI Taxonomy" id="3104729"/>
    <lineage>
        <taxon>Bacteria</taxon>
        <taxon>Pseudomonadati</taxon>
        <taxon>Bacteroidota</taxon>
        <taxon>Cytophagia</taxon>
        <taxon>Cytophagales</taxon>
        <taxon>Flectobacillaceae</taxon>
        <taxon>Aquirufa</taxon>
    </lineage>
</organism>
<protein>
    <recommendedName>
        <fullName evidence="3">Big-1 domain-containing protein</fullName>
    </recommendedName>
</protein>
<dbReference type="EMBL" id="JBEWZH010000050">
    <property type="protein sequence ID" value="MFL0163433.1"/>
    <property type="molecule type" value="Genomic_DNA"/>
</dbReference>
<dbReference type="Proteomes" id="UP001623558">
    <property type="component" value="Unassembled WGS sequence"/>
</dbReference>
<dbReference type="RefSeq" id="WP_406752395.1">
    <property type="nucleotide sequence ID" value="NZ_JBEWZH010000050.1"/>
</dbReference>
<gene>
    <name evidence="1" type="ORF">U0R11_13630</name>
</gene>
<feature type="non-terminal residue" evidence="1">
    <location>
        <position position="84"/>
    </location>
</feature>
<feature type="non-terminal residue" evidence="1">
    <location>
        <position position="1"/>
    </location>
</feature>
<reference evidence="1 2" key="1">
    <citation type="submission" date="2024-07" db="EMBL/GenBank/DDBJ databases">
        <authorList>
            <person name="Pitt A."/>
            <person name="Hahn M.W."/>
        </authorList>
    </citation>
    <scope>NUCLEOTIDE SEQUENCE [LARGE SCALE GENOMIC DNA]</scope>
    <source>
        <strain evidence="1 2">1-SAACH-A3</strain>
    </source>
</reference>
<sequence length="84" mass="8234">MITGSASQNAGEAQTITIRAVDASHNTATGYAGTKSLTFSGANSSSSPVTVATANGTNFGTATSIVFTNGVATASVVLYKAESA</sequence>
<proteinExistence type="predicted"/>
<keyword evidence="2" id="KW-1185">Reference proteome</keyword>
<comment type="caution">
    <text evidence="1">The sequence shown here is derived from an EMBL/GenBank/DDBJ whole genome shotgun (WGS) entry which is preliminary data.</text>
</comment>
<evidence type="ECO:0008006" key="3">
    <source>
        <dbReference type="Google" id="ProtNLM"/>
    </source>
</evidence>